<reference evidence="2" key="1">
    <citation type="submission" date="2023-11" db="EMBL/GenBank/DDBJ databases">
        <title>Identification and selenium tolerance of Delftia acidovorans R3-25.</title>
        <authorList>
            <person name="Zhang S."/>
            <person name="Liu Y."/>
            <person name="Guo Y."/>
        </authorList>
    </citation>
    <scope>NUCLEOTIDE SEQUENCE</scope>
    <source>
        <strain evidence="2">R3-25</strain>
    </source>
</reference>
<dbReference type="PANTHER" id="PTHR40455:SF1">
    <property type="entry name" value="ANTITOXIN HIGA"/>
    <property type="match status" value="1"/>
</dbReference>
<dbReference type="InterPro" id="IPR039060">
    <property type="entry name" value="Antitox_HigA"/>
</dbReference>
<dbReference type="InterPro" id="IPR010359">
    <property type="entry name" value="IrrE_HExxH"/>
</dbReference>
<dbReference type="PANTHER" id="PTHR40455">
    <property type="entry name" value="ANTITOXIN HIGA"/>
    <property type="match status" value="1"/>
</dbReference>
<comment type="caution">
    <text evidence="2">The sequence shown here is derived from an EMBL/GenBank/DDBJ whole genome shotgun (WGS) entry which is preliminary data.</text>
</comment>
<dbReference type="Proteomes" id="UP001287445">
    <property type="component" value="Unassembled WGS sequence"/>
</dbReference>
<evidence type="ECO:0000313" key="3">
    <source>
        <dbReference type="Proteomes" id="UP001287445"/>
    </source>
</evidence>
<dbReference type="EMBL" id="JAWWMZ010000014">
    <property type="protein sequence ID" value="MDX4956898.1"/>
    <property type="molecule type" value="Genomic_DNA"/>
</dbReference>
<organism evidence="2 3">
    <name type="scientific">Delftia acidovorans</name>
    <name type="common">Pseudomonas acidovorans</name>
    <name type="synonym">Comamonas acidovorans</name>
    <dbReference type="NCBI Taxonomy" id="80866"/>
    <lineage>
        <taxon>Bacteria</taxon>
        <taxon>Pseudomonadati</taxon>
        <taxon>Pseudomonadota</taxon>
        <taxon>Betaproteobacteria</taxon>
        <taxon>Burkholderiales</taxon>
        <taxon>Comamonadaceae</taxon>
        <taxon>Delftia</taxon>
    </lineage>
</organism>
<evidence type="ECO:0000313" key="2">
    <source>
        <dbReference type="EMBL" id="MDX4956898.1"/>
    </source>
</evidence>
<feature type="domain" description="IrrE N-terminal-like" evidence="1">
    <location>
        <begin position="250"/>
        <end position="349"/>
    </location>
</feature>
<evidence type="ECO:0000259" key="1">
    <source>
        <dbReference type="Pfam" id="PF06114"/>
    </source>
</evidence>
<sequence>MLAQAKIIRSDEQHQDYLLEIHRLILSNPEPSSQGAEDLDLLSVLVESYESKRFPVEPPDPIDAILFRMEEQGLKQADLVPYFGTRSRVSEVLARKRPLTVNMIRALSTGLGISAETLIGTDSPDENNSEIKDIDWSKFPVKEMVARGWLQRIATKATRSTEDLVKGFISDAGIDFGITAYRRSISGDAYSPATKYSLYAWLARVTQKARERKEKLGIFNREEISNAFLRNLSQLSWFEHGPVLAVEFLEKYGIAVVIEPALKGTLLDGAAFQDEDGTPIIGLTLRFDRVDNFWFTLLHEVAHVWKHIHENTAFLDNLDCSSDDKREIEANRVAKEALIPRVAWKRSEAYLNPTPTSIDFLSRELKIHPGIIAGRIRKDRENYTLFTDLIGQGEIRKHFINSQSEI</sequence>
<dbReference type="GO" id="GO:0006355">
    <property type="term" value="P:regulation of DNA-templated transcription"/>
    <property type="evidence" value="ECO:0007669"/>
    <property type="project" value="InterPro"/>
</dbReference>
<dbReference type="InterPro" id="IPR010982">
    <property type="entry name" value="Lambda_DNA-bd_dom_sf"/>
</dbReference>
<name>A0AAJ2R7Y1_DELAC</name>
<protein>
    <submittedName>
        <fullName evidence="2">ImmA/IrrE family metallo-endopeptidase</fullName>
    </submittedName>
</protein>
<gene>
    <name evidence="2" type="ORF">SGN30_26090</name>
</gene>
<dbReference type="Gene3D" id="1.10.260.40">
    <property type="entry name" value="lambda repressor-like DNA-binding domains"/>
    <property type="match status" value="1"/>
</dbReference>
<accession>A0AAJ2R7Y1</accession>
<dbReference type="AlphaFoldDB" id="A0AAJ2R7Y1"/>
<dbReference type="GO" id="GO:0001046">
    <property type="term" value="F:core promoter sequence-specific DNA binding"/>
    <property type="evidence" value="ECO:0007669"/>
    <property type="project" value="TreeGrafter"/>
</dbReference>
<dbReference type="RefSeq" id="WP_233094602.1">
    <property type="nucleotide sequence ID" value="NZ_JAEFCC010000017.1"/>
</dbReference>
<proteinExistence type="predicted"/>
<dbReference type="Pfam" id="PF06114">
    <property type="entry name" value="Peptidase_M78"/>
    <property type="match status" value="1"/>
</dbReference>